<comment type="caution">
    <text evidence="1">The sequence shown here is derived from an EMBL/GenBank/DDBJ whole genome shotgun (WGS) entry which is preliminary data.</text>
</comment>
<accession>A0ABW8USH4</accession>
<evidence type="ECO:0000313" key="1">
    <source>
        <dbReference type="EMBL" id="MFL4468926.1"/>
    </source>
</evidence>
<keyword evidence="2" id="KW-1185">Reference proteome</keyword>
<dbReference type="Proteomes" id="UP001627408">
    <property type="component" value="Unassembled WGS sequence"/>
</dbReference>
<dbReference type="EMBL" id="JBHDIY010000002">
    <property type="protein sequence ID" value="MFL4468926.1"/>
    <property type="molecule type" value="Genomic_DNA"/>
</dbReference>
<sequence length="157" mass="17178">MHHLAPFVPRPVLPLAPITDQGWTLKRYAILADGRRYDDAIAAAATTAALARLPDPGPLEEEGGNHGIGFQIIHFAETAVVAPLFYWQWGSVLAHCDQMRAPWDAPTAFGTGKTEVFGCVWEMDIVSFEVNAWRRTMLSGQGAPEARLANYLATMAT</sequence>
<protein>
    <submittedName>
        <fullName evidence="1">Uncharacterized protein</fullName>
    </submittedName>
</protein>
<name>A0ABW8USH4_9RHOB</name>
<gene>
    <name evidence="1" type="ORF">ACERZ8_03210</name>
</gene>
<organism evidence="1 2">
    <name type="scientific">Tateyamaria armeniaca</name>
    <dbReference type="NCBI Taxonomy" id="2518930"/>
    <lineage>
        <taxon>Bacteria</taxon>
        <taxon>Pseudomonadati</taxon>
        <taxon>Pseudomonadota</taxon>
        <taxon>Alphaproteobacteria</taxon>
        <taxon>Rhodobacterales</taxon>
        <taxon>Roseobacteraceae</taxon>
        <taxon>Tateyamaria</taxon>
    </lineage>
</organism>
<evidence type="ECO:0000313" key="2">
    <source>
        <dbReference type="Proteomes" id="UP001627408"/>
    </source>
</evidence>
<dbReference type="RefSeq" id="WP_407590676.1">
    <property type="nucleotide sequence ID" value="NZ_JBHDIY010000002.1"/>
</dbReference>
<proteinExistence type="predicted"/>
<reference evidence="1 2" key="1">
    <citation type="submission" date="2024-08" db="EMBL/GenBank/DDBJ databases">
        <title>Tateyamaria sp. nov., isolated from marine algae.</title>
        <authorList>
            <person name="Choi B.J."/>
            <person name="Kim J.M."/>
            <person name="Lee J.K."/>
            <person name="Choi D.G."/>
            <person name="Bayburt H."/>
            <person name="Baek J.H."/>
            <person name="Han D.M."/>
            <person name="Jeon C.O."/>
        </authorList>
    </citation>
    <scope>NUCLEOTIDE SEQUENCE [LARGE SCALE GENOMIC DNA]</scope>
    <source>
        <strain evidence="1 2">KMU-156</strain>
    </source>
</reference>